<dbReference type="eggNOG" id="KOG0800">
    <property type="taxonomic scope" value="Eukaryota"/>
</dbReference>
<evidence type="ECO:0000256" key="3">
    <source>
        <dbReference type="ARBA" id="ARBA00022723"/>
    </source>
</evidence>
<comment type="catalytic activity">
    <reaction evidence="1">
        <text>S-ubiquitinyl-[E2 ubiquitin-conjugating enzyme]-L-cysteine + [acceptor protein]-L-lysine = [E2 ubiquitin-conjugating enzyme]-L-cysteine + N(6)-ubiquitinyl-[acceptor protein]-L-lysine.</text>
        <dbReference type="EC" id="2.3.2.27"/>
    </reaction>
</comment>
<dbReference type="EnsemblPlants" id="OB02G19380.1">
    <property type="protein sequence ID" value="OB02G19380.1"/>
    <property type="gene ID" value="OB02G19380"/>
</dbReference>
<evidence type="ECO:0000256" key="6">
    <source>
        <dbReference type="ARBA" id="ARBA00024209"/>
    </source>
</evidence>
<evidence type="ECO:0000256" key="1">
    <source>
        <dbReference type="ARBA" id="ARBA00000900"/>
    </source>
</evidence>
<keyword evidence="9" id="KW-0472">Membrane</keyword>
<dbReference type="Pfam" id="PF13639">
    <property type="entry name" value="zf-RING_2"/>
    <property type="match status" value="1"/>
</dbReference>
<evidence type="ECO:0000259" key="10">
    <source>
        <dbReference type="PROSITE" id="PS50089"/>
    </source>
</evidence>
<reference evidence="11" key="1">
    <citation type="submission" date="2013-04" db="UniProtKB">
        <authorList>
            <consortium name="EnsemblPlants"/>
        </authorList>
    </citation>
    <scope>IDENTIFICATION</scope>
</reference>
<keyword evidence="5" id="KW-0862">Zinc</keyword>
<evidence type="ECO:0000256" key="7">
    <source>
        <dbReference type="PROSITE-ProRule" id="PRU00175"/>
    </source>
</evidence>
<accession>J3LBC1</accession>
<keyword evidence="12" id="KW-1185">Reference proteome</keyword>
<dbReference type="InterPro" id="IPR013083">
    <property type="entry name" value="Znf_RING/FYVE/PHD"/>
</dbReference>
<dbReference type="PANTHER" id="PTHR14155:SF627">
    <property type="entry name" value="OS06G0192800 PROTEIN"/>
    <property type="match status" value="1"/>
</dbReference>
<dbReference type="InterPro" id="IPR001841">
    <property type="entry name" value="Znf_RING"/>
</dbReference>
<sequence>MLLKLALAVVPLAVVAGVLMYVAGVPWAISIVVLVVVVLVVHWSRRRRSGARQAGEGVVQGDQEPKKTKRRGSSGGGGGDDDGVVDGEECSVCLGEMRQGEAAKRLPVCLHVFHDECIDMWLGSHATCPICRSPVDAGAGAGNAAPTVEVRVQVQSC</sequence>
<keyword evidence="4 7" id="KW-0863">Zinc-finger</keyword>
<keyword evidence="9" id="KW-0812">Transmembrane</keyword>
<dbReference type="SUPFAM" id="SSF57850">
    <property type="entry name" value="RING/U-box"/>
    <property type="match status" value="1"/>
</dbReference>
<dbReference type="PROSITE" id="PS50089">
    <property type="entry name" value="ZF_RING_2"/>
    <property type="match status" value="1"/>
</dbReference>
<evidence type="ECO:0000256" key="4">
    <source>
        <dbReference type="ARBA" id="ARBA00022771"/>
    </source>
</evidence>
<evidence type="ECO:0000256" key="8">
    <source>
        <dbReference type="SAM" id="MobiDB-lite"/>
    </source>
</evidence>
<dbReference type="GO" id="GO:0008270">
    <property type="term" value="F:zinc ion binding"/>
    <property type="evidence" value="ECO:0007669"/>
    <property type="project" value="UniProtKB-KW"/>
</dbReference>
<dbReference type="EC" id="2.3.2.27" evidence="2"/>
<dbReference type="Gramene" id="OB02G19380.1">
    <property type="protein sequence ID" value="OB02G19380.1"/>
    <property type="gene ID" value="OB02G19380"/>
</dbReference>
<dbReference type="HOGENOM" id="CLU_013137_12_3_1"/>
<evidence type="ECO:0000313" key="12">
    <source>
        <dbReference type="Proteomes" id="UP000006038"/>
    </source>
</evidence>
<name>J3LBC1_ORYBR</name>
<proteinExistence type="inferred from homology"/>
<keyword evidence="3" id="KW-0479">Metal-binding</keyword>
<evidence type="ECO:0000256" key="2">
    <source>
        <dbReference type="ARBA" id="ARBA00012483"/>
    </source>
</evidence>
<dbReference type="Proteomes" id="UP000006038">
    <property type="component" value="Unassembled WGS sequence"/>
</dbReference>
<evidence type="ECO:0000256" key="5">
    <source>
        <dbReference type="ARBA" id="ARBA00022833"/>
    </source>
</evidence>
<evidence type="ECO:0000313" key="11">
    <source>
        <dbReference type="EnsemblPlants" id="OB02G19380.1"/>
    </source>
</evidence>
<organism evidence="11">
    <name type="scientific">Oryza brachyantha</name>
    <name type="common">malo sina</name>
    <dbReference type="NCBI Taxonomy" id="4533"/>
    <lineage>
        <taxon>Eukaryota</taxon>
        <taxon>Viridiplantae</taxon>
        <taxon>Streptophyta</taxon>
        <taxon>Embryophyta</taxon>
        <taxon>Tracheophyta</taxon>
        <taxon>Spermatophyta</taxon>
        <taxon>Magnoliopsida</taxon>
        <taxon>Liliopsida</taxon>
        <taxon>Poales</taxon>
        <taxon>Poaceae</taxon>
        <taxon>BOP clade</taxon>
        <taxon>Oryzoideae</taxon>
        <taxon>Oryzeae</taxon>
        <taxon>Oryzinae</taxon>
        <taxon>Oryza</taxon>
    </lineage>
</organism>
<dbReference type="Gene3D" id="3.30.40.10">
    <property type="entry name" value="Zinc/RING finger domain, C3HC4 (zinc finger)"/>
    <property type="match status" value="1"/>
</dbReference>
<dbReference type="GO" id="GO:0061630">
    <property type="term" value="F:ubiquitin protein ligase activity"/>
    <property type="evidence" value="ECO:0007669"/>
    <property type="project" value="UniProtKB-EC"/>
</dbReference>
<evidence type="ECO:0000256" key="9">
    <source>
        <dbReference type="SAM" id="Phobius"/>
    </source>
</evidence>
<feature type="domain" description="RING-type" evidence="10">
    <location>
        <begin position="90"/>
        <end position="132"/>
    </location>
</feature>
<feature type="transmembrane region" description="Helical" evidence="9">
    <location>
        <begin position="26"/>
        <end position="43"/>
    </location>
</feature>
<keyword evidence="9" id="KW-1133">Transmembrane helix</keyword>
<comment type="similarity">
    <text evidence="6">Belongs to the RING-type zinc finger family. ATL subfamily.</text>
</comment>
<dbReference type="OMA" id="LWLWSHR"/>
<dbReference type="InterPro" id="IPR053238">
    <property type="entry name" value="RING-H2_zinc_finger"/>
</dbReference>
<dbReference type="PANTHER" id="PTHR14155">
    <property type="entry name" value="RING FINGER DOMAIN-CONTAINING"/>
    <property type="match status" value="1"/>
</dbReference>
<feature type="region of interest" description="Disordered" evidence="8">
    <location>
        <begin position="52"/>
        <end position="85"/>
    </location>
</feature>
<protein>
    <recommendedName>
        <fullName evidence="2">RING-type E3 ubiquitin transferase</fullName>
        <ecNumber evidence="2">2.3.2.27</ecNumber>
    </recommendedName>
</protein>
<dbReference type="SMART" id="SM00184">
    <property type="entry name" value="RING"/>
    <property type="match status" value="1"/>
</dbReference>
<dbReference type="AlphaFoldDB" id="J3LBC1"/>